<proteinExistence type="predicted"/>
<feature type="compositionally biased region" description="Basic and acidic residues" evidence="1">
    <location>
        <begin position="115"/>
        <end position="139"/>
    </location>
</feature>
<organism evidence="3">
    <name type="scientific">Brassica campestris</name>
    <name type="common">Field mustard</name>
    <dbReference type="NCBI Taxonomy" id="3711"/>
    <lineage>
        <taxon>Eukaryota</taxon>
        <taxon>Viridiplantae</taxon>
        <taxon>Streptophyta</taxon>
        <taxon>Embryophyta</taxon>
        <taxon>Tracheophyta</taxon>
        <taxon>Spermatophyta</taxon>
        <taxon>Magnoliopsida</taxon>
        <taxon>eudicotyledons</taxon>
        <taxon>Gunneridae</taxon>
        <taxon>Pentapetalae</taxon>
        <taxon>rosids</taxon>
        <taxon>malvids</taxon>
        <taxon>Brassicales</taxon>
        <taxon>Brassicaceae</taxon>
        <taxon>Brassiceae</taxon>
        <taxon>Brassica</taxon>
    </lineage>
</organism>
<protein>
    <submittedName>
        <fullName evidence="2">Uncharacterized protein</fullName>
    </submittedName>
</protein>
<name>A0A3P6CF27_BRACM</name>
<feature type="region of interest" description="Disordered" evidence="1">
    <location>
        <begin position="102"/>
        <end position="139"/>
    </location>
</feature>
<dbReference type="EMBL" id="LR031576">
    <property type="protein sequence ID" value="VDD11604.1"/>
    <property type="molecule type" value="Genomic_DNA"/>
</dbReference>
<sequence>MTPTQHNTANKSPLAATAGSSTHLTYWLKTSTQAKRSLRVIHGADKTGKAHLDALAEPEEQKSTTTQQHKKQQIKRYATPKHPDRVQIDSSQLLSENLNRKTIQRQSRARARRGGARDVKWAAETPEKQTKQENDGRDDALRAGTCAHTTAGYRSNHFTQSNLRELGGERLYFFFVIDNFGYSITTWFLRGN</sequence>
<accession>A0A3P6CF27</accession>
<gene>
    <name evidence="3" type="ORF">BRAA04T16547Z</name>
    <name evidence="2" type="ORF">BRAPAZ1V2_A04P09550.2</name>
</gene>
<dbReference type="Gramene" id="A04p09550.2_BraZ1">
    <property type="protein sequence ID" value="A04p09550.2_BraZ1.CDS"/>
    <property type="gene ID" value="A04g09550.2_BraZ1"/>
</dbReference>
<evidence type="ECO:0000256" key="1">
    <source>
        <dbReference type="SAM" id="MobiDB-lite"/>
    </source>
</evidence>
<evidence type="ECO:0000313" key="3">
    <source>
        <dbReference type="EMBL" id="VDD11604.1"/>
    </source>
</evidence>
<dbReference type="EMBL" id="LS974620">
    <property type="protein sequence ID" value="CAG7906054.1"/>
    <property type="molecule type" value="Genomic_DNA"/>
</dbReference>
<dbReference type="AlphaFoldDB" id="A0A3P6CF27"/>
<feature type="region of interest" description="Disordered" evidence="1">
    <location>
        <begin position="57"/>
        <end position="85"/>
    </location>
</feature>
<feature type="compositionally biased region" description="Polar residues" evidence="1">
    <location>
        <begin position="1"/>
        <end position="11"/>
    </location>
</feature>
<reference evidence="3" key="1">
    <citation type="submission" date="2018-11" db="EMBL/GenBank/DDBJ databases">
        <authorList>
            <consortium name="Genoscope - CEA"/>
            <person name="William W."/>
        </authorList>
    </citation>
    <scope>NUCLEOTIDE SEQUENCE</scope>
</reference>
<dbReference type="Proteomes" id="UP000694005">
    <property type="component" value="Chromosome A04"/>
</dbReference>
<feature type="region of interest" description="Disordered" evidence="1">
    <location>
        <begin position="1"/>
        <end position="20"/>
    </location>
</feature>
<evidence type="ECO:0000313" key="2">
    <source>
        <dbReference type="EMBL" id="CAG7906054.1"/>
    </source>
</evidence>